<dbReference type="HOGENOM" id="CLU_1357332_0_0_1"/>
<feature type="region of interest" description="Disordered" evidence="1">
    <location>
        <begin position="183"/>
        <end position="202"/>
    </location>
</feature>
<dbReference type="EMBL" id="EAAA01002842">
    <property type="status" value="NOT_ANNOTATED_CDS"/>
    <property type="molecule type" value="Genomic_DNA"/>
</dbReference>
<reference evidence="3" key="2">
    <citation type="journal article" date="2008" name="Genome Biol.">
        <title>Improved genome assembly and evidence-based global gene model set for the chordate Ciona intestinalis: new insight into intron and operon populations.</title>
        <authorList>
            <person name="Satou Y."/>
            <person name="Mineta K."/>
            <person name="Ogasawara M."/>
            <person name="Sasakura Y."/>
            <person name="Shoguchi E."/>
            <person name="Ueno K."/>
            <person name="Yamada L."/>
            <person name="Matsumoto J."/>
            <person name="Wasserscheid J."/>
            <person name="Dewar K."/>
            <person name="Wiley G.B."/>
            <person name="Macmil S.L."/>
            <person name="Roe B.A."/>
            <person name="Zeller R.W."/>
            <person name="Hastings K.E."/>
            <person name="Lemaire P."/>
            <person name="Lindquist E."/>
            <person name="Endo T."/>
            <person name="Hotta K."/>
            <person name="Inaba K."/>
        </authorList>
    </citation>
    <scope>NUCLEOTIDE SEQUENCE [LARGE SCALE GENOMIC DNA]</scope>
    <source>
        <strain evidence="3">wild type</strain>
    </source>
</reference>
<evidence type="ECO:0000313" key="4">
    <source>
        <dbReference type="Proteomes" id="UP000008144"/>
    </source>
</evidence>
<keyword evidence="2" id="KW-0812">Transmembrane</keyword>
<dbReference type="Proteomes" id="UP000008144">
    <property type="component" value="Chromosome 9"/>
</dbReference>
<organism evidence="3 4">
    <name type="scientific">Ciona intestinalis</name>
    <name type="common">Transparent sea squirt</name>
    <name type="synonym">Ascidia intestinalis</name>
    <dbReference type="NCBI Taxonomy" id="7719"/>
    <lineage>
        <taxon>Eukaryota</taxon>
        <taxon>Metazoa</taxon>
        <taxon>Chordata</taxon>
        <taxon>Tunicata</taxon>
        <taxon>Ascidiacea</taxon>
        <taxon>Phlebobranchia</taxon>
        <taxon>Cionidae</taxon>
        <taxon>Ciona</taxon>
    </lineage>
</organism>
<accession>F6QP23</accession>
<reference evidence="3" key="4">
    <citation type="submission" date="2025-09" db="UniProtKB">
        <authorList>
            <consortium name="Ensembl"/>
        </authorList>
    </citation>
    <scope>IDENTIFICATION</scope>
</reference>
<keyword evidence="4" id="KW-1185">Reference proteome</keyword>
<protein>
    <submittedName>
        <fullName evidence="3">Uncharacterized protein</fullName>
    </submittedName>
</protein>
<name>F6QP23_CIOIN</name>
<evidence type="ECO:0000256" key="2">
    <source>
        <dbReference type="SAM" id="Phobius"/>
    </source>
</evidence>
<evidence type="ECO:0000256" key="1">
    <source>
        <dbReference type="SAM" id="MobiDB-lite"/>
    </source>
</evidence>
<reference evidence="3" key="3">
    <citation type="submission" date="2025-08" db="UniProtKB">
        <authorList>
            <consortium name="Ensembl"/>
        </authorList>
    </citation>
    <scope>IDENTIFICATION</scope>
</reference>
<sequence length="202" mass="22337">MEASTQATVLYHGFISTYKDLTVYVACVCSILGVVLLLSIVFFALEKFGFLNRKRNRNRKSYNGGTTANPFHDVTNTHYDASMSSMTHNPYTSSGSFIKQNSNAISSNLYAEAYSSTRNVGAARHGKPKTRAKYVDDVITAETTGSTEGNGAPHLSQGGIAVAYERPIPVKKKKVLPSLFVPYKRNKKQNRTQEETRSNKKV</sequence>
<dbReference type="InParanoid" id="F6QP23"/>
<dbReference type="Ensembl" id="ENSCINT00000013596.3">
    <property type="protein sequence ID" value="ENSCINP00000013596.3"/>
    <property type="gene ID" value="ENSCING00000006623.3"/>
</dbReference>
<reference evidence="4" key="1">
    <citation type="journal article" date="2002" name="Science">
        <title>The draft genome of Ciona intestinalis: insights into chordate and vertebrate origins.</title>
        <authorList>
            <person name="Dehal P."/>
            <person name="Satou Y."/>
            <person name="Campbell R.K."/>
            <person name="Chapman J."/>
            <person name="Degnan B."/>
            <person name="De Tomaso A."/>
            <person name="Davidson B."/>
            <person name="Di Gregorio A."/>
            <person name="Gelpke M."/>
            <person name="Goodstein D.M."/>
            <person name="Harafuji N."/>
            <person name="Hastings K.E."/>
            <person name="Ho I."/>
            <person name="Hotta K."/>
            <person name="Huang W."/>
            <person name="Kawashima T."/>
            <person name="Lemaire P."/>
            <person name="Martinez D."/>
            <person name="Meinertzhagen I.A."/>
            <person name="Necula S."/>
            <person name="Nonaka M."/>
            <person name="Putnam N."/>
            <person name="Rash S."/>
            <person name="Saiga H."/>
            <person name="Satake M."/>
            <person name="Terry A."/>
            <person name="Yamada L."/>
            <person name="Wang H.G."/>
            <person name="Awazu S."/>
            <person name="Azumi K."/>
            <person name="Boore J."/>
            <person name="Branno M."/>
            <person name="Chin-Bow S."/>
            <person name="DeSantis R."/>
            <person name="Doyle S."/>
            <person name="Francino P."/>
            <person name="Keys D.N."/>
            <person name="Haga S."/>
            <person name="Hayashi H."/>
            <person name="Hino K."/>
            <person name="Imai K.S."/>
            <person name="Inaba K."/>
            <person name="Kano S."/>
            <person name="Kobayashi K."/>
            <person name="Kobayashi M."/>
            <person name="Lee B.I."/>
            <person name="Makabe K.W."/>
            <person name="Manohar C."/>
            <person name="Matassi G."/>
            <person name="Medina M."/>
            <person name="Mochizuki Y."/>
            <person name="Mount S."/>
            <person name="Morishita T."/>
            <person name="Miura S."/>
            <person name="Nakayama A."/>
            <person name="Nishizaka S."/>
            <person name="Nomoto H."/>
            <person name="Ohta F."/>
            <person name="Oishi K."/>
            <person name="Rigoutsos I."/>
            <person name="Sano M."/>
            <person name="Sasaki A."/>
            <person name="Sasakura Y."/>
            <person name="Shoguchi E."/>
            <person name="Shin-i T."/>
            <person name="Spagnuolo A."/>
            <person name="Stainier D."/>
            <person name="Suzuki M.M."/>
            <person name="Tassy O."/>
            <person name="Takatori N."/>
            <person name="Tokuoka M."/>
            <person name="Yagi K."/>
            <person name="Yoshizaki F."/>
            <person name="Wada S."/>
            <person name="Zhang C."/>
            <person name="Hyatt P.D."/>
            <person name="Larimer F."/>
            <person name="Detter C."/>
            <person name="Doggett N."/>
            <person name="Glavina T."/>
            <person name="Hawkins T."/>
            <person name="Richardson P."/>
            <person name="Lucas S."/>
            <person name="Kohara Y."/>
            <person name="Levine M."/>
            <person name="Satoh N."/>
            <person name="Rokhsar D.S."/>
        </authorList>
    </citation>
    <scope>NUCLEOTIDE SEQUENCE [LARGE SCALE GENOMIC DNA]</scope>
</reference>
<keyword evidence="2" id="KW-0472">Membrane</keyword>
<feature type="compositionally biased region" description="Basic and acidic residues" evidence="1">
    <location>
        <begin position="191"/>
        <end position="202"/>
    </location>
</feature>
<keyword evidence="2" id="KW-1133">Transmembrane helix</keyword>
<feature type="transmembrane region" description="Helical" evidence="2">
    <location>
        <begin position="21"/>
        <end position="45"/>
    </location>
</feature>
<evidence type="ECO:0000313" key="3">
    <source>
        <dbReference type="Ensembl" id="ENSCINP00000013596.3"/>
    </source>
</evidence>
<dbReference type="AlphaFoldDB" id="F6QP23"/>
<proteinExistence type="predicted"/>